<keyword evidence="1" id="KW-0732">Signal</keyword>
<dbReference type="AlphaFoldDB" id="A0A1Y2LA53"/>
<dbReference type="RefSeq" id="WP_085620294.1">
    <property type="nucleotide sequence ID" value="NZ_CAXBPE010000012.1"/>
</dbReference>
<dbReference type="PANTHER" id="PTHR30535:SF34">
    <property type="entry name" value="MOLYBDATE-BINDING PROTEIN MOLA"/>
    <property type="match status" value="1"/>
</dbReference>
<dbReference type="InterPro" id="IPR002491">
    <property type="entry name" value="ABC_transptr_periplasmic_BD"/>
</dbReference>
<dbReference type="InterPro" id="IPR050902">
    <property type="entry name" value="ABC_Transporter_SBP"/>
</dbReference>
<dbReference type="Proteomes" id="UP000193396">
    <property type="component" value="Unassembled WGS sequence"/>
</dbReference>
<protein>
    <submittedName>
        <fullName evidence="3">Fe3+-hydroxamate ABC transporter substrate-binding protein</fullName>
    </submittedName>
</protein>
<feature type="chain" id="PRO_5012914906" evidence="1">
    <location>
        <begin position="23"/>
        <end position="381"/>
    </location>
</feature>
<keyword evidence="4" id="KW-1185">Reference proteome</keyword>
<evidence type="ECO:0000313" key="4">
    <source>
        <dbReference type="Proteomes" id="UP000193396"/>
    </source>
</evidence>
<accession>A0A1Y2LA53</accession>
<dbReference type="SUPFAM" id="SSF53807">
    <property type="entry name" value="Helical backbone' metal receptor"/>
    <property type="match status" value="1"/>
</dbReference>
<evidence type="ECO:0000256" key="1">
    <source>
        <dbReference type="SAM" id="SignalP"/>
    </source>
</evidence>
<dbReference type="Pfam" id="PF01497">
    <property type="entry name" value="Peripla_BP_2"/>
    <property type="match status" value="1"/>
</dbReference>
<dbReference type="STRING" id="1293890.TALK_16790"/>
<dbReference type="Gene3D" id="3.40.50.1980">
    <property type="entry name" value="Nitrogenase molybdenum iron protein domain"/>
    <property type="match status" value="2"/>
</dbReference>
<dbReference type="EMBL" id="JFKB01000012">
    <property type="protein sequence ID" value="OSQ46250.1"/>
    <property type="molecule type" value="Genomic_DNA"/>
</dbReference>
<feature type="signal peptide" evidence="1">
    <location>
        <begin position="1"/>
        <end position="22"/>
    </location>
</feature>
<dbReference type="PANTHER" id="PTHR30535">
    <property type="entry name" value="VITAMIN B12-BINDING PROTEIN"/>
    <property type="match status" value="1"/>
</dbReference>
<gene>
    <name evidence="3" type="ORF">TALK_16790</name>
</gene>
<dbReference type="OrthoDB" id="9775594at2"/>
<evidence type="ECO:0000313" key="3">
    <source>
        <dbReference type="EMBL" id="OSQ46250.1"/>
    </source>
</evidence>
<organism evidence="3 4">
    <name type="scientific">Thalassospira alkalitolerans</name>
    <dbReference type="NCBI Taxonomy" id="1293890"/>
    <lineage>
        <taxon>Bacteria</taxon>
        <taxon>Pseudomonadati</taxon>
        <taxon>Pseudomonadota</taxon>
        <taxon>Alphaproteobacteria</taxon>
        <taxon>Rhodospirillales</taxon>
        <taxon>Thalassospiraceae</taxon>
        <taxon>Thalassospira</taxon>
    </lineage>
</organism>
<name>A0A1Y2LA53_9PROT</name>
<comment type="caution">
    <text evidence="3">The sequence shown here is derived from an EMBL/GenBank/DDBJ whole genome shotgun (WGS) entry which is preliminary data.</text>
</comment>
<reference evidence="3 4" key="1">
    <citation type="submission" date="2014-03" db="EMBL/GenBank/DDBJ databases">
        <title>The draft genome sequence of Thalassospira alkalitolerans JCM 18968.</title>
        <authorList>
            <person name="Lai Q."/>
            <person name="Shao Z."/>
        </authorList>
    </citation>
    <scope>NUCLEOTIDE SEQUENCE [LARGE SCALE GENOMIC DNA]</scope>
    <source>
        <strain evidence="3 4">JCM 18968</strain>
    </source>
</reference>
<sequence length="381" mass="41395">MKFNRVLVLASALTMMTGLAHAGETITLTDITGHEVTVEVPVKHMILGEGRFLPSLGILDPENPVRWVAGMMGEFKSLDPSTFAQYQAKFPEIDDIPLIGRSGEASFSVEKAITVEPDVAIFGINSGHGPGSQSHEILSQLGAADIPVVMIDFRSKPFENTPKSIRILGKLMGKEDQAEAFVKFYEDNLAKVANGLVGVTDKPKVFLESRVGLQDHCCEAMGDAMIGKFVNLAGGANVFSDIIPGVISQISIEQLLVNQPEIYIATAIGGAKMNEDQNSGRIILGTYADADMSRASLAKSMERTGLDELDAVKAGKVYSVWHHFYNTPMNVTAVQAMAKWFHPDQFTDLDPTATLAEFFDRFQPVPLDGVYWIGLDPSSSQ</sequence>
<feature type="domain" description="Fe/B12 periplasmic-binding" evidence="2">
    <location>
        <begin position="44"/>
        <end position="349"/>
    </location>
</feature>
<proteinExistence type="predicted"/>
<dbReference type="PROSITE" id="PS50983">
    <property type="entry name" value="FE_B12_PBP"/>
    <property type="match status" value="1"/>
</dbReference>
<evidence type="ECO:0000259" key="2">
    <source>
        <dbReference type="PROSITE" id="PS50983"/>
    </source>
</evidence>